<sequence length="217" mass="23553">MLSVVLFALIAAAVADPCCTPDQWEGSFGSITGTVTDDMTKTIKVNGMMAYDFINKMVAQTTVVTEGSMKMQNKTIINYNTKMMYLIDMTRDLCEVKSVDQPMMQACTPQGATETGTFYFGAGEDNMLDATSYKFTVNTMGSYLTVTSLDCVPITSVTYGQAGNTAIMTSVGFVDIMLKIQDPSVFDPPAACDEAKVTPGENYALHSFFGTPTHHHL</sequence>
<evidence type="ECO:0000313" key="2">
    <source>
        <dbReference type="EMBL" id="ABO26643.1"/>
    </source>
</evidence>
<dbReference type="PANTHER" id="PTHR10697">
    <property type="entry name" value="MAMMALIAN EPENDYMIN-RELATED PROTEIN 1"/>
    <property type="match status" value="1"/>
</dbReference>
<dbReference type="AlphaFoldDB" id="B6RB39"/>
<feature type="chain" id="PRO_5012203783" evidence="1">
    <location>
        <begin position="16"/>
        <end position="217"/>
    </location>
</feature>
<dbReference type="PANTHER" id="PTHR10697:SF13">
    <property type="entry name" value="RICIN B LECTIN DOMAIN-CONTAINING PROTEIN"/>
    <property type="match status" value="1"/>
</dbReference>
<dbReference type="GO" id="GO:0005509">
    <property type="term" value="F:calcium ion binding"/>
    <property type="evidence" value="ECO:0007669"/>
    <property type="project" value="InterPro"/>
</dbReference>
<reference evidence="2" key="1">
    <citation type="submission" date="2006-10" db="EMBL/GenBank/DDBJ databases">
        <title>Novel gene discovery from Haliotis discus discus by normalized cDNA library analysis.</title>
        <authorList>
            <person name="Kang H.-S."/>
            <person name="De Zoysa M."/>
            <person name="Lee J."/>
        </authorList>
    </citation>
    <scope>NUCLEOTIDE SEQUENCE</scope>
</reference>
<dbReference type="GO" id="GO:0005764">
    <property type="term" value="C:lysosome"/>
    <property type="evidence" value="ECO:0007669"/>
    <property type="project" value="TreeGrafter"/>
</dbReference>
<accession>B6RB39</accession>
<keyword evidence="1" id="KW-0732">Signal</keyword>
<proteinExistence type="evidence at transcript level"/>
<organism evidence="2">
    <name type="scientific">Haliotis discus discus</name>
    <name type="common">disc abalone</name>
    <dbReference type="NCBI Taxonomy" id="91233"/>
    <lineage>
        <taxon>Eukaryota</taxon>
        <taxon>Metazoa</taxon>
        <taxon>Spiralia</taxon>
        <taxon>Lophotrochozoa</taxon>
        <taxon>Mollusca</taxon>
        <taxon>Gastropoda</taxon>
        <taxon>Vetigastropoda</taxon>
        <taxon>Lepetellida</taxon>
        <taxon>Haliotoidea</taxon>
        <taxon>Haliotidae</taxon>
        <taxon>Haliotis</taxon>
    </lineage>
</organism>
<dbReference type="InterPro" id="IPR001299">
    <property type="entry name" value="Ependymin"/>
</dbReference>
<dbReference type="GO" id="GO:0007160">
    <property type="term" value="P:cell-matrix adhesion"/>
    <property type="evidence" value="ECO:0007669"/>
    <property type="project" value="InterPro"/>
</dbReference>
<dbReference type="EMBL" id="EF103385">
    <property type="protein sequence ID" value="ABO26643.1"/>
    <property type="molecule type" value="mRNA"/>
</dbReference>
<dbReference type="GO" id="GO:0005576">
    <property type="term" value="C:extracellular region"/>
    <property type="evidence" value="ECO:0007669"/>
    <property type="project" value="InterPro"/>
</dbReference>
<name>B6RB39_HALDI</name>
<feature type="signal peptide" evidence="1">
    <location>
        <begin position="1"/>
        <end position="15"/>
    </location>
</feature>
<protein>
    <submittedName>
        <fullName evidence="2">X-box binding protein</fullName>
    </submittedName>
</protein>
<dbReference type="Pfam" id="PF00811">
    <property type="entry name" value="Ependymin"/>
    <property type="match status" value="1"/>
</dbReference>
<evidence type="ECO:0000256" key="1">
    <source>
        <dbReference type="SAM" id="SignalP"/>
    </source>
</evidence>